<protein>
    <recommendedName>
        <fullName evidence="3">Lipoprotein</fullName>
    </recommendedName>
</protein>
<dbReference type="AlphaFoldDB" id="A0A345HAD0"/>
<evidence type="ECO:0000313" key="1">
    <source>
        <dbReference type="EMBL" id="AXG73540.1"/>
    </source>
</evidence>
<dbReference type="OrthoDB" id="1151021at2"/>
<dbReference type="Gene3D" id="3.40.1000.10">
    <property type="entry name" value="Mog1/PsbP, alpha/beta/alpha sandwich"/>
    <property type="match status" value="1"/>
</dbReference>
<dbReference type="Proteomes" id="UP000253951">
    <property type="component" value="Chromosome"/>
</dbReference>
<evidence type="ECO:0008006" key="3">
    <source>
        <dbReference type="Google" id="ProtNLM"/>
    </source>
</evidence>
<evidence type="ECO:0000313" key="2">
    <source>
        <dbReference type="Proteomes" id="UP000253951"/>
    </source>
</evidence>
<proteinExistence type="predicted"/>
<keyword evidence="2" id="KW-1185">Reference proteome</keyword>
<accession>A0A345HAD0</accession>
<organism evidence="1 2">
    <name type="scientific">Flavobacterium arcticum</name>
    <dbReference type="NCBI Taxonomy" id="1784713"/>
    <lineage>
        <taxon>Bacteria</taxon>
        <taxon>Pseudomonadati</taxon>
        <taxon>Bacteroidota</taxon>
        <taxon>Flavobacteriia</taxon>
        <taxon>Flavobacteriales</taxon>
        <taxon>Flavobacteriaceae</taxon>
        <taxon>Flavobacterium</taxon>
    </lineage>
</organism>
<dbReference type="RefSeq" id="WP_114677301.1">
    <property type="nucleotide sequence ID" value="NZ_CP031188.1"/>
</dbReference>
<reference evidence="1 2" key="1">
    <citation type="submission" date="2018-07" db="EMBL/GenBank/DDBJ databases">
        <title>Complete genome sequence of Flavobacterium arcticum type strain SM1502T.</title>
        <authorList>
            <person name="Li Y."/>
            <person name="Li D.-D."/>
        </authorList>
    </citation>
    <scope>NUCLEOTIDE SEQUENCE [LARGE SCALE GENOMIC DNA]</scope>
    <source>
        <strain evidence="1 2">SM1502</strain>
    </source>
</reference>
<gene>
    <name evidence="1" type="ORF">DVK85_04560</name>
</gene>
<dbReference type="PROSITE" id="PS51257">
    <property type="entry name" value="PROKAR_LIPOPROTEIN"/>
    <property type="match status" value="1"/>
</dbReference>
<dbReference type="KEGG" id="fat:DVK85_04560"/>
<name>A0A345HAD0_9FLAO</name>
<sequence length="186" mass="21231">MKKHLFITIITAFLLLSCGDSKEEIQTIKIKGLYSIELPEYLTKTTGLDNSASLQYQNTLREVYIMVIDEPKSKLEKAIKENALEDYYTPDLDGYAKLLNEGIETRASLDSVPQLISKKINGLNAKTATFTGNSQGIDIYWSLAFIEGKNNYYQVMIWTLADKKEQYKETMKAMINSFKETNKSKK</sequence>
<dbReference type="EMBL" id="CP031188">
    <property type="protein sequence ID" value="AXG73540.1"/>
    <property type="molecule type" value="Genomic_DNA"/>
</dbReference>